<reference evidence="4 5" key="1">
    <citation type="submission" date="2017-10" db="EMBL/GenBank/DDBJ databases">
        <title>Draft genome of Longibacter Salinarum.</title>
        <authorList>
            <person name="Goh K.M."/>
            <person name="Shamsir M.S."/>
            <person name="Lim S.W."/>
        </authorList>
    </citation>
    <scope>NUCLEOTIDE SEQUENCE [LARGE SCALE GENOMIC DNA]</scope>
    <source>
        <strain evidence="4 5">KCTC 52045</strain>
    </source>
</reference>
<dbReference type="EC" id="3.1.4.-" evidence="2"/>
<dbReference type="InterPro" id="IPR024654">
    <property type="entry name" value="Calcineurin-like_PHP_lpxH"/>
</dbReference>
<protein>
    <recommendedName>
        <fullName evidence="2">Phosphoesterase</fullName>
        <ecNumber evidence="2">3.1.4.-</ecNumber>
    </recommendedName>
</protein>
<keyword evidence="2" id="KW-0479">Metal-binding</keyword>
<evidence type="ECO:0000313" key="5">
    <source>
        <dbReference type="Proteomes" id="UP000220102"/>
    </source>
</evidence>
<comment type="cofactor">
    <cofactor evidence="2">
        <name>a divalent metal cation</name>
        <dbReference type="ChEBI" id="CHEBI:60240"/>
    </cofactor>
</comment>
<comment type="caution">
    <text evidence="4">The sequence shown here is derived from an EMBL/GenBank/DDBJ whole genome shotgun (WGS) entry which is preliminary data.</text>
</comment>
<evidence type="ECO:0000259" key="3">
    <source>
        <dbReference type="Pfam" id="PF12850"/>
    </source>
</evidence>
<dbReference type="Proteomes" id="UP000220102">
    <property type="component" value="Unassembled WGS sequence"/>
</dbReference>
<feature type="domain" description="Calcineurin-like phosphoesterase" evidence="3">
    <location>
        <begin position="4"/>
        <end position="151"/>
    </location>
</feature>
<dbReference type="InterPro" id="IPR000979">
    <property type="entry name" value="Phosphodiesterase_MJ0936/Vps29"/>
</dbReference>
<gene>
    <name evidence="4" type="ORF">CRI94_06490</name>
</gene>
<dbReference type="AlphaFoldDB" id="A0A2A8CYA9"/>
<dbReference type="GO" id="GO:0046872">
    <property type="term" value="F:metal ion binding"/>
    <property type="evidence" value="ECO:0007669"/>
    <property type="project" value="UniProtKB-KW"/>
</dbReference>
<dbReference type="GO" id="GO:0016787">
    <property type="term" value="F:hydrolase activity"/>
    <property type="evidence" value="ECO:0007669"/>
    <property type="project" value="UniProtKB-UniRule"/>
</dbReference>
<comment type="similarity">
    <text evidence="1 2">Belongs to the metallophosphoesterase superfamily. YfcE family.</text>
</comment>
<dbReference type="NCBIfam" id="TIGR00040">
    <property type="entry name" value="yfcE"/>
    <property type="match status" value="1"/>
</dbReference>
<dbReference type="Pfam" id="PF12850">
    <property type="entry name" value="Metallophos_2"/>
    <property type="match status" value="1"/>
</dbReference>
<organism evidence="4 5">
    <name type="scientific">Longibacter salinarum</name>
    <dbReference type="NCBI Taxonomy" id="1850348"/>
    <lineage>
        <taxon>Bacteria</taxon>
        <taxon>Pseudomonadati</taxon>
        <taxon>Rhodothermota</taxon>
        <taxon>Rhodothermia</taxon>
        <taxon>Rhodothermales</taxon>
        <taxon>Salisaetaceae</taxon>
        <taxon>Longibacter</taxon>
    </lineage>
</organism>
<dbReference type="Gene3D" id="3.60.21.10">
    <property type="match status" value="1"/>
</dbReference>
<evidence type="ECO:0000256" key="1">
    <source>
        <dbReference type="ARBA" id="ARBA00008950"/>
    </source>
</evidence>
<dbReference type="SUPFAM" id="SSF56300">
    <property type="entry name" value="Metallo-dependent phosphatases"/>
    <property type="match status" value="1"/>
</dbReference>
<dbReference type="EMBL" id="PDEQ01000003">
    <property type="protein sequence ID" value="PEN13719.1"/>
    <property type="molecule type" value="Genomic_DNA"/>
</dbReference>
<accession>A0A2A8CYA9</accession>
<evidence type="ECO:0000313" key="4">
    <source>
        <dbReference type="EMBL" id="PEN13719.1"/>
    </source>
</evidence>
<evidence type="ECO:0000256" key="2">
    <source>
        <dbReference type="RuleBase" id="RU362039"/>
    </source>
</evidence>
<dbReference type="OrthoDB" id="9785951at2"/>
<proteinExistence type="inferred from homology"/>
<dbReference type="InterPro" id="IPR029052">
    <property type="entry name" value="Metallo-depent_PP-like"/>
</dbReference>
<dbReference type="RefSeq" id="WP_098074882.1">
    <property type="nucleotide sequence ID" value="NZ_PDEQ01000003.1"/>
</dbReference>
<sequence length="164" mass="18062">MTTLGILSDTHGYFHPDLVDELDGVDHILHAGDIGDLSIIDGLKALAPVTAVYGNVDGWDIRHRTAEHQRMTFDGVNVWMTHIAGRPGAWQRGMGAKLKADPPDVFICGHSHILRIERVKPFDNMLYLNPGAAGRQGFHQKKTCVRLVIDDGAPVQADVIHLDE</sequence>
<keyword evidence="5" id="KW-1185">Reference proteome</keyword>
<name>A0A2A8CYA9_9BACT</name>